<protein>
    <submittedName>
        <fullName evidence="2">Uncharacterized protein</fullName>
    </submittedName>
</protein>
<dbReference type="PANTHER" id="PTHR31551">
    <property type="entry name" value="PRE-MRNA-SPLICING FACTOR CWF18"/>
    <property type="match status" value="1"/>
</dbReference>
<dbReference type="Proteomes" id="UP000054350">
    <property type="component" value="Unassembled WGS sequence"/>
</dbReference>
<feature type="region of interest" description="Disordered" evidence="1">
    <location>
        <begin position="196"/>
        <end position="226"/>
    </location>
</feature>
<feature type="region of interest" description="Disordered" evidence="1">
    <location>
        <begin position="37"/>
        <end position="73"/>
    </location>
</feature>
<sequence>MAPAATPRESTSLLLQAALARRKKLAELKTQILGDPIKYPVPITDNDDKDHGDDSMDVDDNEDRSNEGEIAREERARVEAYQQLATVTTVEELAAALLQRAAAEAEAARGRAGEVADASELAPKKANADLKRDLERRTARLERKTMAAIDELIRRRVLGSAGAGAPTPIQSGTLVVDLADAVDSLYTRVRQGYASAVLGDDSDDDEGRDGPARPPRGAGASAWEDE</sequence>
<accession>A0A0L0SQC4</accession>
<feature type="compositionally biased region" description="Basic and acidic residues" evidence="1">
    <location>
        <begin position="63"/>
        <end position="73"/>
    </location>
</feature>
<organism evidence="2 3">
    <name type="scientific">Allomyces macrogynus (strain ATCC 38327)</name>
    <name type="common">Allomyces javanicus var. macrogynus</name>
    <dbReference type="NCBI Taxonomy" id="578462"/>
    <lineage>
        <taxon>Eukaryota</taxon>
        <taxon>Fungi</taxon>
        <taxon>Fungi incertae sedis</taxon>
        <taxon>Blastocladiomycota</taxon>
        <taxon>Blastocladiomycetes</taxon>
        <taxon>Blastocladiales</taxon>
        <taxon>Blastocladiaceae</taxon>
        <taxon>Allomyces</taxon>
    </lineage>
</organism>
<evidence type="ECO:0000256" key="1">
    <source>
        <dbReference type="SAM" id="MobiDB-lite"/>
    </source>
</evidence>
<dbReference type="GO" id="GO:0005684">
    <property type="term" value="C:U2-type spliceosomal complex"/>
    <property type="evidence" value="ECO:0007669"/>
    <property type="project" value="TreeGrafter"/>
</dbReference>
<dbReference type="Pfam" id="PF08315">
    <property type="entry name" value="cwf18"/>
    <property type="match status" value="1"/>
</dbReference>
<reference evidence="3" key="2">
    <citation type="submission" date="2009-11" db="EMBL/GenBank/DDBJ databases">
        <title>The Genome Sequence of Allomyces macrogynus strain ATCC 38327.</title>
        <authorList>
            <consortium name="The Broad Institute Genome Sequencing Platform"/>
            <person name="Russ C."/>
            <person name="Cuomo C."/>
            <person name="Shea T."/>
            <person name="Young S.K."/>
            <person name="Zeng Q."/>
            <person name="Koehrsen M."/>
            <person name="Haas B."/>
            <person name="Borodovsky M."/>
            <person name="Guigo R."/>
            <person name="Alvarado L."/>
            <person name="Berlin A."/>
            <person name="Borenstein D."/>
            <person name="Chen Z."/>
            <person name="Engels R."/>
            <person name="Freedman E."/>
            <person name="Gellesch M."/>
            <person name="Goldberg J."/>
            <person name="Griggs A."/>
            <person name="Gujja S."/>
            <person name="Heiman D."/>
            <person name="Hepburn T."/>
            <person name="Howarth C."/>
            <person name="Jen D."/>
            <person name="Larson L."/>
            <person name="Lewis B."/>
            <person name="Mehta T."/>
            <person name="Park D."/>
            <person name="Pearson M."/>
            <person name="Roberts A."/>
            <person name="Saif S."/>
            <person name="Shenoy N."/>
            <person name="Sisk P."/>
            <person name="Stolte C."/>
            <person name="Sykes S."/>
            <person name="Walk T."/>
            <person name="White J."/>
            <person name="Yandava C."/>
            <person name="Burger G."/>
            <person name="Gray M.W."/>
            <person name="Holland P.W.H."/>
            <person name="King N."/>
            <person name="Lang F.B.F."/>
            <person name="Roger A.J."/>
            <person name="Ruiz-Trillo I."/>
            <person name="Lander E."/>
            <person name="Nusbaum C."/>
        </authorList>
    </citation>
    <scope>NUCLEOTIDE SEQUENCE [LARGE SCALE GENOMIC DNA]</scope>
    <source>
        <strain evidence="3">ATCC 38327</strain>
    </source>
</reference>
<dbReference type="PANTHER" id="PTHR31551:SF1">
    <property type="entry name" value="COILED-COIL DOMAIN-CONTAINING PROTEIN 12"/>
    <property type="match status" value="1"/>
</dbReference>
<dbReference type="OrthoDB" id="10261348at2759"/>
<reference evidence="2 3" key="1">
    <citation type="submission" date="2009-11" db="EMBL/GenBank/DDBJ databases">
        <title>Annotation of Allomyces macrogynus ATCC 38327.</title>
        <authorList>
            <consortium name="The Broad Institute Genome Sequencing Platform"/>
            <person name="Russ C."/>
            <person name="Cuomo C."/>
            <person name="Burger G."/>
            <person name="Gray M.W."/>
            <person name="Holland P.W.H."/>
            <person name="King N."/>
            <person name="Lang F.B.F."/>
            <person name="Roger A.J."/>
            <person name="Ruiz-Trillo I."/>
            <person name="Young S.K."/>
            <person name="Zeng Q."/>
            <person name="Gargeya S."/>
            <person name="Fitzgerald M."/>
            <person name="Haas B."/>
            <person name="Abouelleil A."/>
            <person name="Alvarado L."/>
            <person name="Arachchi H.M."/>
            <person name="Berlin A."/>
            <person name="Chapman S.B."/>
            <person name="Gearin G."/>
            <person name="Goldberg J."/>
            <person name="Griggs A."/>
            <person name="Gujja S."/>
            <person name="Hansen M."/>
            <person name="Heiman D."/>
            <person name="Howarth C."/>
            <person name="Larimer J."/>
            <person name="Lui A."/>
            <person name="MacDonald P.J.P."/>
            <person name="McCowen C."/>
            <person name="Montmayeur A."/>
            <person name="Murphy C."/>
            <person name="Neiman D."/>
            <person name="Pearson M."/>
            <person name="Priest M."/>
            <person name="Roberts A."/>
            <person name="Saif S."/>
            <person name="Shea T."/>
            <person name="Sisk P."/>
            <person name="Stolte C."/>
            <person name="Sykes S."/>
            <person name="Wortman J."/>
            <person name="Nusbaum C."/>
            <person name="Birren B."/>
        </authorList>
    </citation>
    <scope>NUCLEOTIDE SEQUENCE [LARGE SCALE GENOMIC DNA]</scope>
    <source>
        <strain evidence="2 3">ATCC 38327</strain>
    </source>
</reference>
<gene>
    <name evidence="2" type="ORF">AMAG_10057</name>
</gene>
<evidence type="ECO:0000313" key="2">
    <source>
        <dbReference type="EMBL" id="KNE64707.1"/>
    </source>
</evidence>
<feature type="non-terminal residue" evidence="2">
    <location>
        <position position="1"/>
    </location>
</feature>
<proteinExistence type="predicted"/>
<dbReference type="InterPro" id="IPR013169">
    <property type="entry name" value="mRNA_splic_Cwf18-like"/>
</dbReference>
<dbReference type="VEuPathDB" id="FungiDB:AMAG_10057"/>
<name>A0A0L0SQC4_ALLM3</name>
<dbReference type="eggNOG" id="KOG3407">
    <property type="taxonomic scope" value="Eukaryota"/>
</dbReference>
<keyword evidence="3" id="KW-1185">Reference proteome</keyword>
<dbReference type="EMBL" id="GG745345">
    <property type="protein sequence ID" value="KNE64707.1"/>
    <property type="molecule type" value="Genomic_DNA"/>
</dbReference>
<dbReference type="GO" id="GO:0071014">
    <property type="term" value="C:post-mRNA release spliceosomal complex"/>
    <property type="evidence" value="ECO:0007669"/>
    <property type="project" value="TreeGrafter"/>
</dbReference>
<dbReference type="AlphaFoldDB" id="A0A0L0SQC4"/>
<evidence type="ECO:0000313" key="3">
    <source>
        <dbReference type="Proteomes" id="UP000054350"/>
    </source>
</evidence>